<dbReference type="Gene3D" id="4.10.240.10">
    <property type="entry name" value="Zn(2)-C6 fungal-type DNA-binding domain"/>
    <property type="match status" value="1"/>
</dbReference>
<organism evidence="9 10">
    <name type="scientific">Aspergillus ruber (strain CBS 135680)</name>
    <dbReference type="NCBI Taxonomy" id="1388766"/>
    <lineage>
        <taxon>Eukaryota</taxon>
        <taxon>Fungi</taxon>
        <taxon>Dikarya</taxon>
        <taxon>Ascomycota</taxon>
        <taxon>Pezizomycotina</taxon>
        <taxon>Eurotiomycetes</taxon>
        <taxon>Eurotiomycetidae</taxon>
        <taxon>Eurotiales</taxon>
        <taxon>Aspergillaceae</taxon>
        <taxon>Aspergillus</taxon>
        <taxon>Aspergillus subgen. Aspergillus</taxon>
    </lineage>
</organism>
<keyword evidence="2" id="KW-0479">Metal-binding</keyword>
<evidence type="ECO:0000256" key="2">
    <source>
        <dbReference type="ARBA" id="ARBA00022723"/>
    </source>
</evidence>
<proteinExistence type="predicted"/>
<dbReference type="SUPFAM" id="SSF57701">
    <property type="entry name" value="Zn2/Cys6 DNA-binding domain"/>
    <property type="match status" value="1"/>
</dbReference>
<dbReference type="SMART" id="SM00066">
    <property type="entry name" value="GAL4"/>
    <property type="match status" value="1"/>
</dbReference>
<dbReference type="EMBL" id="KK088426">
    <property type="protein sequence ID" value="EYE94381.1"/>
    <property type="molecule type" value="Genomic_DNA"/>
</dbReference>
<dbReference type="AlphaFoldDB" id="A0A017SC56"/>
<dbReference type="InterPro" id="IPR050613">
    <property type="entry name" value="Sec_Metabolite_Reg"/>
</dbReference>
<dbReference type="PANTHER" id="PTHR31001">
    <property type="entry name" value="UNCHARACTERIZED TRANSCRIPTIONAL REGULATORY PROTEIN"/>
    <property type="match status" value="1"/>
</dbReference>
<reference evidence="10" key="1">
    <citation type="journal article" date="2014" name="Nat. Commun.">
        <title>Genomic adaptations of the halophilic Dead Sea filamentous fungus Eurotium rubrum.</title>
        <authorList>
            <person name="Kis-Papo T."/>
            <person name="Weig A.R."/>
            <person name="Riley R."/>
            <person name="Persoh D."/>
            <person name="Salamov A."/>
            <person name="Sun H."/>
            <person name="Lipzen A."/>
            <person name="Wasser S.P."/>
            <person name="Rambold G."/>
            <person name="Grigoriev I.V."/>
            <person name="Nevo E."/>
        </authorList>
    </citation>
    <scope>NUCLEOTIDE SEQUENCE [LARGE SCALE GENOMIC DNA]</scope>
    <source>
        <strain evidence="10">CBS 135680</strain>
    </source>
</reference>
<dbReference type="GO" id="GO:0006351">
    <property type="term" value="P:DNA-templated transcription"/>
    <property type="evidence" value="ECO:0007669"/>
    <property type="project" value="InterPro"/>
</dbReference>
<protein>
    <recommendedName>
        <fullName evidence="8">Zn(2)-C6 fungal-type domain-containing protein</fullName>
    </recommendedName>
</protein>
<feature type="domain" description="Zn(2)-C6 fungal-type" evidence="8">
    <location>
        <begin position="23"/>
        <end position="51"/>
    </location>
</feature>
<evidence type="ECO:0000256" key="1">
    <source>
        <dbReference type="ARBA" id="ARBA00004123"/>
    </source>
</evidence>
<name>A0A017SC56_ASPRC</name>
<dbReference type="PANTHER" id="PTHR31001:SF50">
    <property type="entry name" value="ZN(II)2CYS6 TRANSCRIPTION FACTOR (EUROFUNG)"/>
    <property type="match status" value="1"/>
</dbReference>
<comment type="subcellular location">
    <subcellularLocation>
        <location evidence="1">Nucleus</location>
    </subcellularLocation>
</comment>
<evidence type="ECO:0000256" key="7">
    <source>
        <dbReference type="SAM" id="MobiDB-lite"/>
    </source>
</evidence>
<dbReference type="RefSeq" id="XP_040638069.1">
    <property type="nucleotide sequence ID" value="XM_040786906.1"/>
</dbReference>
<dbReference type="PROSITE" id="PS50048">
    <property type="entry name" value="ZN2_CY6_FUNGAL_2"/>
    <property type="match status" value="1"/>
</dbReference>
<keyword evidence="5" id="KW-0804">Transcription</keyword>
<keyword evidence="10" id="KW-1185">Reference proteome</keyword>
<gene>
    <name evidence="9" type="ORF">EURHEDRAFT_523836</name>
</gene>
<evidence type="ECO:0000313" key="10">
    <source>
        <dbReference type="Proteomes" id="UP000019804"/>
    </source>
</evidence>
<keyword evidence="3" id="KW-0805">Transcription regulation</keyword>
<evidence type="ECO:0000256" key="5">
    <source>
        <dbReference type="ARBA" id="ARBA00023163"/>
    </source>
</evidence>
<dbReference type="Pfam" id="PF00172">
    <property type="entry name" value="Zn_clus"/>
    <property type="match status" value="1"/>
</dbReference>
<dbReference type="GO" id="GO:0008270">
    <property type="term" value="F:zinc ion binding"/>
    <property type="evidence" value="ECO:0007669"/>
    <property type="project" value="InterPro"/>
</dbReference>
<dbReference type="InterPro" id="IPR007219">
    <property type="entry name" value="XnlR_reg_dom"/>
</dbReference>
<keyword evidence="6" id="KW-0539">Nucleus</keyword>
<dbReference type="GeneID" id="63702030"/>
<dbReference type="CDD" id="cd12148">
    <property type="entry name" value="fungal_TF_MHR"/>
    <property type="match status" value="1"/>
</dbReference>
<feature type="compositionally biased region" description="Low complexity" evidence="7">
    <location>
        <begin position="76"/>
        <end position="90"/>
    </location>
</feature>
<evidence type="ECO:0000256" key="6">
    <source>
        <dbReference type="ARBA" id="ARBA00023242"/>
    </source>
</evidence>
<dbReference type="OrthoDB" id="435881at2759"/>
<keyword evidence="4" id="KW-0238">DNA-binding</keyword>
<dbReference type="PROSITE" id="PS00463">
    <property type="entry name" value="ZN2_CY6_FUNGAL_1"/>
    <property type="match status" value="1"/>
</dbReference>
<dbReference type="InterPro" id="IPR036864">
    <property type="entry name" value="Zn2-C6_fun-type_DNA-bd_sf"/>
</dbReference>
<accession>A0A017SC56</accession>
<dbReference type="SMART" id="SM00906">
    <property type="entry name" value="Fungal_trans"/>
    <property type="match status" value="1"/>
</dbReference>
<evidence type="ECO:0000256" key="3">
    <source>
        <dbReference type="ARBA" id="ARBA00023015"/>
    </source>
</evidence>
<sequence length="626" mass="69974">MDPPPPAAAAQGLGPLGPKAQLTCEMCKRRKIKCDKLRPCTACRNAGTTCVPVERARLPRGRSGGRKKKSNPSAGANSNVDNSVDANDGHGVNGNGHGSDDLKERMSMLEHTVQGLVHSGQASYGSAGDGGMSVLPGFSLWDVGMGLAENRLLNGNNQQTDSHVNTWLDTASPIPEPEDWDKELHHRRQIMSIYMERVDSLIPILHCGSFSDYFISKKPYLDYDADHPAPAALAWAVRYLAIGTISDDQCFHMFGVERESLLTRYQKTTQSALEKADYISTEDLTTLQTFVLFVLSVRAHGQGRRAWTMLGLALRIAQSISLHESEPPFPVKPLEREMRHRLWHVIGILDIQAAFDRGSEPMLRSNCALSEISSPSTGDLDFPFSMMQLGDVATQFLHADTRFLAIMAEAQCAFRALDVSELNAPEATPVKFDTKRRQHVATTFRQKSLAHLPDSQTELITTQFDWCLRKLVNIVHAFLQLLSFRPIRSGNKNPESPPTATRRGSGLLLLTLKFLQALDQFRHDERSDPWRWFIRLFSPWHVLVVAIDEADACEDVLLRGNCQALIERFLASFQDMMTDMHRGMLQESVERLMAFGWGVPDIRNPFGDGQDPVTFSLGWIKRRINS</sequence>
<evidence type="ECO:0000256" key="4">
    <source>
        <dbReference type="ARBA" id="ARBA00023125"/>
    </source>
</evidence>
<dbReference type="GO" id="GO:0005634">
    <property type="term" value="C:nucleus"/>
    <property type="evidence" value="ECO:0007669"/>
    <property type="project" value="UniProtKB-SubCell"/>
</dbReference>
<evidence type="ECO:0000259" key="8">
    <source>
        <dbReference type="PROSITE" id="PS50048"/>
    </source>
</evidence>
<dbReference type="CDD" id="cd00067">
    <property type="entry name" value="GAL4"/>
    <property type="match status" value="1"/>
</dbReference>
<feature type="compositionally biased region" description="Basic residues" evidence="7">
    <location>
        <begin position="58"/>
        <end position="70"/>
    </location>
</feature>
<feature type="region of interest" description="Disordered" evidence="7">
    <location>
        <begin position="58"/>
        <end position="102"/>
    </location>
</feature>
<evidence type="ECO:0000313" key="9">
    <source>
        <dbReference type="EMBL" id="EYE94381.1"/>
    </source>
</evidence>
<dbReference type="InterPro" id="IPR001138">
    <property type="entry name" value="Zn2Cys6_DnaBD"/>
</dbReference>
<dbReference type="HOGENOM" id="CLU_004083_7_1_1"/>
<dbReference type="GO" id="GO:0003677">
    <property type="term" value="F:DNA binding"/>
    <property type="evidence" value="ECO:0007669"/>
    <property type="project" value="UniProtKB-KW"/>
</dbReference>
<dbReference type="Proteomes" id="UP000019804">
    <property type="component" value="Unassembled WGS sequence"/>
</dbReference>
<dbReference type="GO" id="GO:0000981">
    <property type="term" value="F:DNA-binding transcription factor activity, RNA polymerase II-specific"/>
    <property type="evidence" value="ECO:0007669"/>
    <property type="project" value="InterPro"/>
</dbReference>
<dbReference type="Pfam" id="PF04082">
    <property type="entry name" value="Fungal_trans"/>
    <property type="match status" value="1"/>
</dbReference>